<dbReference type="Proteomes" id="UP000708208">
    <property type="component" value="Unassembled WGS sequence"/>
</dbReference>
<keyword evidence="2" id="KW-1185">Reference proteome</keyword>
<gene>
    <name evidence="1" type="ORF">AFUS01_LOCUS8463</name>
</gene>
<proteinExistence type="predicted"/>
<dbReference type="AlphaFoldDB" id="A0A8J2JHX5"/>
<reference evidence="1" key="1">
    <citation type="submission" date="2021-06" db="EMBL/GenBank/DDBJ databases">
        <authorList>
            <person name="Hodson N. C."/>
            <person name="Mongue J. A."/>
            <person name="Jaron S. K."/>
        </authorList>
    </citation>
    <scope>NUCLEOTIDE SEQUENCE</scope>
</reference>
<dbReference type="EMBL" id="CAJVCH010058865">
    <property type="protein sequence ID" value="CAG7719122.1"/>
    <property type="molecule type" value="Genomic_DNA"/>
</dbReference>
<comment type="caution">
    <text evidence="1">The sequence shown here is derived from an EMBL/GenBank/DDBJ whole genome shotgun (WGS) entry which is preliminary data.</text>
</comment>
<sequence>MFATTTVPATLLKTTVQEICFAAALECKRRTLPNGTDEETCGCLELSQGLVCEDDVCQKASAVLNHECSWSPTSWKFYLIALTLLTSFKTTSKFQLPSSTQQNTDSKCQ</sequence>
<name>A0A8J2JHX5_9HEXA</name>
<evidence type="ECO:0000313" key="1">
    <source>
        <dbReference type="EMBL" id="CAG7719122.1"/>
    </source>
</evidence>
<protein>
    <submittedName>
        <fullName evidence="1">Uncharacterized protein</fullName>
    </submittedName>
</protein>
<organism evidence="1 2">
    <name type="scientific">Allacma fusca</name>
    <dbReference type="NCBI Taxonomy" id="39272"/>
    <lineage>
        <taxon>Eukaryota</taxon>
        <taxon>Metazoa</taxon>
        <taxon>Ecdysozoa</taxon>
        <taxon>Arthropoda</taxon>
        <taxon>Hexapoda</taxon>
        <taxon>Collembola</taxon>
        <taxon>Symphypleona</taxon>
        <taxon>Sminthuridae</taxon>
        <taxon>Allacma</taxon>
    </lineage>
</organism>
<evidence type="ECO:0000313" key="2">
    <source>
        <dbReference type="Proteomes" id="UP000708208"/>
    </source>
</evidence>
<accession>A0A8J2JHX5</accession>